<dbReference type="EMBL" id="LAZR01051743">
    <property type="protein sequence ID" value="KKK84508.1"/>
    <property type="molecule type" value="Genomic_DNA"/>
</dbReference>
<accession>A0A0F8YSU8</accession>
<gene>
    <name evidence="1" type="ORF">LCGC14_2782620</name>
</gene>
<organism evidence="1">
    <name type="scientific">marine sediment metagenome</name>
    <dbReference type="NCBI Taxonomy" id="412755"/>
    <lineage>
        <taxon>unclassified sequences</taxon>
        <taxon>metagenomes</taxon>
        <taxon>ecological metagenomes</taxon>
    </lineage>
</organism>
<protein>
    <submittedName>
        <fullName evidence="1">Uncharacterized protein</fullName>
    </submittedName>
</protein>
<reference evidence="1" key="1">
    <citation type="journal article" date="2015" name="Nature">
        <title>Complex archaea that bridge the gap between prokaryotes and eukaryotes.</title>
        <authorList>
            <person name="Spang A."/>
            <person name="Saw J.H."/>
            <person name="Jorgensen S.L."/>
            <person name="Zaremba-Niedzwiedzka K."/>
            <person name="Martijn J."/>
            <person name="Lind A.E."/>
            <person name="van Eijk R."/>
            <person name="Schleper C."/>
            <person name="Guy L."/>
            <person name="Ettema T.J."/>
        </authorList>
    </citation>
    <scope>NUCLEOTIDE SEQUENCE</scope>
</reference>
<feature type="non-terminal residue" evidence="1">
    <location>
        <position position="42"/>
    </location>
</feature>
<name>A0A0F8YSU8_9ZZZZ</name>
<proteinExistence type="predicted"/>
<sequence length="42" mass="4601">MSDTWRLTVNEIDRSRTVKENVGSVGACVIRSGKGITKPILI</sequence>
<comment type="caution">
    <text evidence="1">The sequence shown here is derived from an EMBL/GenBank/DDBJ whole genome shotgun (WGS) entry which is preliminary data.</text>
</comment>
<evidence type="ECO:0000313" key="1">
    <source>
        <dbReference type="EMBL" id="KKK84508.1"/>
    </source>
</evidence>
<dbReference type="AlphaFoldDB" id="A0A0F8YSU8"/>